<evidence type="ECO:0000313" key="1">
    <source>
        <dbReference type="EMBL" id="PFT50903.1"/>
    </source>
</evidence>
<comment type="caution">
    <text evidence="1">The sequence shown here is derived from an EMBL/GenBank/DDBJ whole genome shotgun (WGS) entry which is preliminary data.</text>
</comment>
<organism evidence="1 2">
    <name type="scientific">Bacillus thuringiensis</name>
    <dbReference type="NCBI Taxonomy" id="1428"/>
    <lineage>
        <taxon>Bacteria</taxon>
        <taxon>Bacillati</taxon>
        <taxon>Bacillota</taxon>
        <taxon>Bacilli</taxon>
        <taxon>Bacillales</taxon>
        <taxon>Bacillaceae</taxon>
        <taxon>Bacillus</taxon>
        <taxon>Bacillus cereus group</taxon>
    </lineage>
</organism>
<reference evidence="1 2" key="1">
    <citation type="submission" date="2017-09" db="EMBL/GenBank/DDBJ databases">
        <title>Large-scale bioinformatics analysis of Bacillus genomes uncovers conserved roles of natural products in bacterial physiology.</title>
        <authorList>
            <consortium name="Agbiome Team Llc"/>
            <person name="Bleich R.M."/>
            <person name="Grubbs K.J."/>
            <person name="Santa Maria K.C."/>
            <person name="Allen S.E."/>
            <person name="Farag S."/>
            <person name="Shank E.A."/>
            <person name="Bowers A."/>
        </authorList>
    </citation>
    <scope>NUCLEOTIDE SEQUENCE [LARGE SCALE GENOMIC DNA]</scope>
    <source>
        <strain evidence="1 2">AFS065400</strain>
    </source>
</reference>
<proteinExistence type="predicted"/>
<protein>
    <submittedName>
        <fullName evidence="1">Uncharacterized protein</fullName>
    </submittedName>
</protein>
<sequence>MSKKEQKKLSGEVRAYNMYEIISIEEFNKKSKDEQKMLFEAWREKHTNGQIMQGMGISKGAFSKWMDELNIERKPSNLSRGISESEKIEVSEEELESMKKELCDYETFKMLPSHQQEELFNIYYGTLYKKGKQLANAWDVNPSVIYSLQYKFNQKNKKEEAKQQKQEQITIDEQPKEEIKKEEIKAPVVQPVVEQIAQEEVAVTLQEEVAEEAEEVVAVAPALEVVKAKEPKKDSNTVDVELNGQVFNFELKGEFNTKKFLKRMKFMLKMLEDEQGSFDIEIKVKQKN</sequence>
<dbReference type="Proteomes" id="UP000226106">
    <property type="component" value="Unassembled WGS sequence"/>
</dbReference>
<gene>
    <name evidence="1" type="ORF">COK72_02520</name>
</gene>
<dbReference type="EMBL" id="NVCO01000007">
    <property type="protein sequence ID" value="PFT50903.1"/>
    <property type="molecule type" value="Genomic_DNA"/>
</dbReference>
<dbReference type="AlphaFoldDB" id="A0A9X7FY23"/>
<accession>A0A9X7FY23</accession>
<name>A0A9X7FY23_BACTU</name>
<evidence type="ECO:0000313" key="2">
    <source>
        <dbReference type="Proteomes" id="UP000226106"/>
    </source>
</evidence>